<comment type="caution">
    <text evidence="1">The sequence shown here is derived from an EMBL/GenBank/DDBJ whole genome shotgun (WGS) entry which is preliminary data.</text>
</comment>
<dbReference type="AlphaFoldDB" id="A0A0W8FBQ8"/>
<sequence>MIELSSDPYVLKTRNTPLTEADFRIHLNINWCRGVLFNVVALKNSIAVVEYDAILWSEDSIMFIEYKDSPAAYKDLSSRRVQQMNSFAKNIARGLGFKSFNFVVVVKGLEESTSKGGVVVMPLVELGSYPPNFVSSIAELEYLDKMIAKYSRAGEVQFALDLEKLRKIFEIEQA</sequence>
<proteinExistence type="predicted"/>
<evidence type="ECO:0000313" key="1">
    <source>
        <dbReference type="EMBL" id="KUG18190.1"/>
    </source>
</evidence>
<evidence type="ECO:0008006" key="2">
    <source>
        <dbReference type="Google" id="ProtNLM"/>
    </source>
</evidence>
<reference evidence="1" key="1">
    <citation type="journal article" date="2015" name="Proc. Natl. Acad. Sci. U.S.A.">
        <title>Networks of energetic and metabolic interactions define dynamics in microbial communities.</title>
        <authorList>
            <person name="Embree M."/>
            <person name="Liu J.K."/>
            <person name="Al-Bassam M.M."/>
            <person name="Zengler K."/>
        </authorList>
    </citation>
    <scope>NUCLEOTIDE SEQUENCE</scope>
</reference>
<protein>
    <recommendedName>
        <fullName evidence="2">NERD domain-containing protein</fullName>
    </recommendedName>
</protein>
<name>A0A0W8FBQ8_9ZZZZ</name>
<accession>A0A0W8FBQ8</accession>
<organism evidence="1">
    <name type="scientific">hydrocarbon metagenome</name>
    <dbReference type="NCBI Taxonomy" id="938273"/>
    <lineage>
        <taxon>unclassified sequences</taxon>
        <taxon>metagenomes</taxon>
        <taxon>ecological metagenomes</taxon>
    </lineage>
</organism>
<gene>
    <name evidence="1" type="ORF">ASZ90_012077</name>
</gene>
<dbReference type="EMBL" id="LNQE01001394">
    <property type="protein sequence ID" value="KUG18190.1"/>
    <property type="molecule type" value="Genomic_DNA"/>
</dbReference>